<dbReference type="PANTHER" id="PTHR11132">
    <property type="entry name" value="SOLUTE CARRIER FAMILY 35"/>
    <property type="match status" value="1"/>
</dbReference>
<evidence type="ECO:0000313" key="7">
    <source>
        <dbReference type="EMBL" id="QDZ19828.1"/>
    </source>
</evidence>
<evidence type="ECO:0000256" key="5">
    <source>
        <dbReference type="SAM" id="Phobius"/>
    </source>
</evidence>
<evidence type="ECO:0000256" key="3">
    <source>
        <dbReference type="ARBA" id="ARBA00022989"/>
    </source>
</evidence>
<dbReference type="OrthoDB" id="5547497at2759"/>
<keyword evidence="8" id="KW-1185">Reference proteome</keyword>
<keyword evidence="4 5" id="KW-0472">Membrane</keyword>
<feature type="transmembrane region" description="Helical" evidence="5">
    <location>
        <begin position="75"/>
        <end position="95"/>
    </location>
</feature>
<feature type="transmembrane region" description="Helical" evidence="5">
    <location>
        <begin position="115"/>
        <end position="133"/>
    </location>
</feature>
<sequence length="351" mass="38289">MAGGKRAPVVDDTVRLTVSPPEGKYPGGGEAYASKARRGGKDALKFLAIVALYYWSNSFVIMTNKQLIGRMGFNFPIFLTSLHMATTVGFSYLMIDVLKVFQKQTVACARQRTNIRWLAIQFAVSLWCGNWSLEYIDVSYTVMVGATTPFFVCILGFVFFNTVYSRSVYASLVVIVGGALVTTYGKALGGKGFTLVGLFLTLSSTFFRGLKTVWQGYLLQGEQKMSSPNLLRYMATDAMIILFLLGVVMESGSLYAWLQSETGDADYGFWQFASLLVVNPITAYGANYTQFLLIQLSSALSFQVIGNSKGVLNVIAGVLIFGDRVTGLAAAGYMITLVGVACYVRAKSVKV</sequence>
<proteinExistence type="predicted"/>
<reference evidence="7 8" key="1">
    <citation type="submission" date="2018-07" db="EMBL/GenBank/DDBJ databases">
        <title>The complete nuclear genome of the prasinophyte Chloropicon primus (CCMP1205).</title>
        <authorList>
            <person name="Pombert J.-F."/>
            <person name="Otis C."/>
            <person name="Turmel M."/>
            <person name="Lemieux C."/>
        </authorList>
    </citation>
    <scope>NUCLEOTIDE SEQUENCE [LARGE SCALE GENOMIC DNA]</scope>
    <source>
        <strain evidence="7 8">CCMP1205</strain>
    </source>
</reference>
<dbReference type="GO" id="GO:0016020">
    <property type="term" value="C:membrane"/>
    <property type="evidence" value="ECO:0007669"/>
    <property type="project" value="UniProtKB-SubCell"/>
</dbReference>
<feature type="transmembrane region" description="Helical" evidence="5">
    <location>
        <begin position="300"/>
        <end position="321"/>
    </location>
</feature>
<feature type="transmembrane region" description="Helical" evidence="5">
    <location>
        <begin position="43"/>
        <end position="63"/>
    </location>
</feature>
<dbReference type="InterPro" id="IPR037185">
    <property type="entry name" value="EmrE-like"/>
</dbReference>
<feature type="domain" description="Sugar phosphate transporter" evidence="6">
    <location>
        <begin position="45"/>
        <end position="343"/>
    </location>
</feature>
<dbReference type="EMBL" id="CP031036">
    <property type="protein sequence ID" value="QDZ19828.1"/>
    <property type="molecule type" value="Genomic_DNA"/>
</dbReference>
<dbReference type="SUPFAM" id="SSF103481">
    <property type="entry name" value="Multidrug resistance efflux transporter EmrE"/>
    <property type="match status" value="1"/>
</dbReference>
<feature type="transmembrane region" description="Helical" evidence="5">
    <location>
        <begin position="230"/>
        <end position="249"/>
    </location>
</feature>
<comment type="subcellular location">
    <subcellularLocation>
        <location evidence="1">Membrane</location>
        <topology evidence="1">Multi-pass membrane protein</topology>
    </subcellularLocation>
</comment>
<accession>A0A5B8MGM2</accession>
<name>A0A5B8MGM2_9CHLO</name>
<dbReference type="InterPro" id="IPR004853">
    <property type="entry name" value="Sugar_P_trans_dom"/>
</dbReference>
<dbReference type="AlphaFoldDB" id="A0A5B8MGM2"/>
<evidence type="ECO:0000256" key="4">
    <source>
        <dbReference type="ARBA" id="ARBA00023136"/>
    </source>
</evidence>
<feature type="transmembrane region" description="Helical" evidence="5">
    <location>
        <begin position="327"/>
        <end position="346"/>
    </location>
</feature>
<protein>
    <submittedName>
        <fullName evidence="7">Sugar phosphate transporter</fullName>
    </submittedName>
</protein>
<evidence type="ECO:0000259" key="6">
    <source>
        <dbReference type="Pfam" id="PF03151"/>
    </source>
</evidence>
<gene>
    <name evidence="7" type="ORF">A3770_03p23460</name>
</gene>
<evidence type="ECO:0000313" key="8">
    <source>
        <dbReference type="Proteomes" id="UP000316726"/>
    </source>
</evidence>
<evidence type="ECO:0000256" key="2">
    <source>
        <dbReference type="ARBA" id="ARBA00022692"/>
    </source>
</evidence>
<feature type="transmembrane region" description="Helical" evidence="5">
    <location>
        <begin position="193"/>
        <end position="210"/>
    </location>
</feature>
<feature type="transmembrane region" description="Helical" evidence="5">
    <location>
        <begin position="167"/>
        <end position="187"/>
    </location>
</feature>
<dbReference type="Proteomes" id="UP000316726">
    <property type="component" value="Chromosome 3"/>
</dbReference>
<feature type="transmembrane region" description="Helical" evidence="5">
    <location>
        <begin position="269"/>
        <end position="288"/>
    </location>
</feature>
<keyword evidence="3 5" id="KW-1133">Transmembrane helix</keyword>
<dbReference type="Pfam" id="PF03151">
    <property type="entry name" value="TPT"/>
    <property type="match status" value="1"/>
</dbReference>
<keyword evidence="2 5" id="KW-0812">Transmembrane</keyword>
<feature type="transmembrane region" description="Helical" evidence="5">
    <location>
        <begin position="139"/>
        <end position="160"/>
    </location>
</feature>
<organism evidence="7 8">
    <name type="scientific">Chloropicon primus</name>
    <dbReference type="NCBI Taxonomy" id="1764295"/>
    <lineage>
        <taxon>Eukaryota</taxon>
        <taxon>Viridiplantae</taxon>
        <taxon>Chlorophyta</taxon>
        <taxon>Chloropicophyceae</taxon>
        <taxon>Chloropicales</taxon>
        <taxon>Chloropicaceae</taxon>
        <taxon>Chloropicon</taxon>
    </lineage>
</organism>
<dbReference type="InterPro" id="IPR050186">
    <property type="entry name" value="TPT_transporter"/>
</dbReference>
<evidence type="ECO:0000256" key="1">
    <source>
        <dbReference type="ARBA" id="ARBA00004141"/>
    </source>
</evidence>